<dbReference type="AlphaFoldDB" id="A0AA40C5X8"/>
<feature type="compositionally biased region" description="Basic and acidic residues" evidence="2">
    <location>
        <begin position="235"/>
        <end position="346"/>
    </location>
</feature>
<sequence length="346" mass="40536">MPLHLLGKKSWNIYNADNIARVERDEAAARAREEAEEQRIQEEDAARRLAILRGETPPALTECEERYDERADRDSARVHVLGRDVRARKRKRYGEDDTDFEMRVAREQAEAGSRASRDLLLGPSSSVSLVDGRGHISLFNEEEARRGEEKADAEREAAKKKRKEEEEYQVRLVDAAGRGANKMGPWYATPDVDASGVLVPSKDVFGNDDPGRAVREVARLDANDPLAMMKRGAAKVRELGKERKREAEEREKELRSLRKEQRRKDKERRRRDERSDRPRDEERGSRSTRGERARHESDRHEKSRHRDDGQHRDRDDRHRDREDDRHRRRDTDLLGRERHRRHGDDR</sequence>
<feature type="coiled-coil region" evidence="1">
    <location>
        <begin position="19"/>
        <end position="52"/>
    </location>
</feature>
<accession>A0AA40C5X8</accession>
<reference evidence="4" key="1">
    <citation type="submission" date="2023-06" db="EMBL/GenBank/DDBJ databases">
        <title>Genome-scale phylogeny and comparative genomics of the fungal order Sordariales.</title>
        <authorList>
            <consortium name="Lawrence Berkeley National Laboratory"/>
            <person name="Hensen N."/>
            <person name="Bonometti L."/>
            <person name="Westerberg I."/>
            <person name="Brannstrom I.O."/>
            <person name="Guillou S."/>
            <person name="Cros-Aarteil S."/>
            <person name="Calhoun S."/>
            <person name="Haridas S."/>
            <person name="Kuo A."/>
            <person name="Mondo S."/>
            <person name="Pangilinan J."/>
            <person name="Riley R."/>
            <person name="Labutti K."/>
            <person name="Andreopoulos B."/>
            <person name="Lipzen A."/>
            <person name="Chen C."/>
            <person name="Yanf M."/>
            <person name="Daum C."/>
            <person name="Ng V."/>
            <person name="Clum A."/>
            <person name="Steindorff A."/>
            <person name="Ohm R."/>
            <person name="Martin F."/>
            <person name="Silar P."/>
            <person name="Natvig D."/>
            <person name="Lalanne C."/>
            <person name="Gautier V."/>
            <person name="Ament-Velasquez S.L."/>
            <person name="Kruys A."/>
            <person name="Hutchinson M.I."/>
            <person name="Powell A.J."/>
            <person name="Barry K."/>
            <person name="Miller A.N."/>
            <person name="Grigoriev I.V."/>
            <person name="Debuchy R."/>
            <person name="Gladieux P."/>
            <person name="Thoren M.H."/>
            <person name="Johannesson H."/>
        </authorList>
    </citation>
    <scope>NUCLEOTIDE SEQUENCE</scope>
    <source>
        <strain evidence="4">CBS 606.72</strain>
    </source>
</reference>
<organism evidence="4 5">
    <name type="scientific">Immersiella caudata</name>
    <dbReference type="NCBI Taxonomy" id="314043"/>
    <lineage>
        <taxon>Eukaryota</taxon>
        <taxon>Fungi</taxon>
        <taxon>Dikarya</taxon>
        <taxon>Ascomycota</taxon>
        <taxon>Pezizomycotina</taxon>
        <taxon>Sordariomycetes</taxon>
        <taxon>Sordariomycetidae</taxon>
        <taxon>Sordariales</taxon>
        <taxon>Lasiosphaeriaceae</taxon>
        <taxon>Immersiella</taxon>
    </lineage>
</organism>
<feature type="region of interest" description="Disordered" evidence="2">
    <location>
        <begin position="218"/>
        <end position="346"/>
    </location>
</feature>
<evidence type="ECO:0000313" key="4">
    <source>
        <dbReference type="EMBL" id="KAK0626362.1"/>
    </source>
</evidence>
<comment type="caution">
    <text evidence="4">The sequence shown here is derived from an EMBL/GenBank/DDBJ whole genome shotgun (WGS) entry which is preliminary data.</text>
</comment>
<feature type="domain" description="CBF1-interacting co-repressor CIR N-terminal" evidence="3">
    <location>
        <begin position="10"/>
        <end position="46"/>
    </location>
</feature>
<dbReference type="InterPro" id="IPR019339">
    <property type="entry name" value="CIR_N_dom"/>
</dbReference>
<dbReference type="Proteomes" id="UP001175000">
    <property type="component" value="Unassembled WGS sequence"/>
</dbReference>
<evidence type="ECO:0000256" key="1">
    <source>
        <dbReference type="SAM" id="Coils"/>
    </source>
</evidence>
<dbReference type="PANTHER" id="PTHR22093:SF0">
    <property type="entry name" value="LEUKOCYTE RECEPTOR CLUSTER MEMBER 1"/>
    <property type="match status" value="1"/>
</dbReference>
<evidence type="ECO:0000259" key="3">
    <source>
        <dbReference type="SMART" id="SM01083"/>
    </source>
</evidence>
<dbReference type="InterPro" id="IPR039875">
    <property type="entry name" value="LENG1-like"/>
</dbReference>
<evidence type="ECO:0000313" key="5">
    <source>
        <dbReference type="Proteomes" id="UP001175000"/>
    </source>
</evidence>
<evidence type="ECO:0000256" key="2">
    <source>
        <dbReference type="SAM" id="MobiDB-lite"/>
    </source>
</evidence>
<dbReference type="SMART" id="SM01083">
    <property type="entry name" value="Cir_N"/>
    <property type="match status" value="1"/>
</dbReference>
<keyword evidence="5" id="KW-1185">Reference proteome</keyword>
<feature type="compositionally biased region" description="Basic and acidic residues" evidence="2">
    <location>
        <begin position="142"/>
        <end position="167"/>
    </location>
</feature>
<dbReference type="EMBL" id="JAULSU010000002">
    <property type="protein sequence ID" value="KAK0626362.1"/>
    <property type="molecule type" value="Genomic_DNA"/>
</dbReference>
<protein>
    <recommendedName>
        <fullName evidence="3">CBF1-interacting co-repressor CIR N-terminal domain-containing protein</fullName>
    </recommendedName>
</protein>
<feature type="region of interest" description="Disordered" evidence="2">
    <location>
        <begin position="141"/>
        <end position="167"/>
    </location>
</feature>
<dbReference type="PANTHER" id="PTHR22093">
    <property type="entry name" value="LEUKOCYTE RECEPTOR CLUSTER LRC MEMBER 1"/>
    <property type="match status" value="1"/>
</dbReference>
<proteinExistence type="predicted"/>
<name>A0AA40C5X8_9PEZI</name>
<gene>
    <name evidence="4" type="ORF">B0T14DRAFT_509785</name>
</gene>
<keyword evidence="1" id="KW-0175">Coiled coil</keyword>